<reference evidence="3 4" key="1">
    <citation type="journal article" date="2012" name="Genome Biol.">
        <title>Genome and low-iron response of an oceanic diatom adapted to chronic iron limitation.</title>
        <authorList>
            <person name="Lommer M."/>
            <person name="Specht M."/>
            <person name="Roy A.S."/>
            <person name="Kraemer L."/>
            <person name="Andreson R."/>
            <person name="Gutowska M.A."/>
            <person name="Wolf J."/>
            <person name="Bergner S.V."/>
            <person name="Schilhabel M.B."/>
            <person name="Klostermeier U.C."/>
            <person name="Beiko R.G."/>
            <person name="Rosenstiel P."/>
            <person name="Hippler M."/>
            <person name="Laroche J."/>
        </authorList>
    </citation>
    <scope>NUCLEOTIDE SEQUENCE [LARGE SCALE GENOMIC DNA]</scope>
    <source>
        <strain evidence="3 4">CCMP1005</strain>
    </source>
</reference>
<evidence type="ECO:0000313" key="3">
    <source>
        <dbReference type="EMBL" id="EJK63264.1"/>
    </source>
</evidence>
<organism evidence="3 4">
    <name type="scientific">Thalassiosira oceanica</name>
    <name type="common">Marine diatom</name>
    <dbReference type="NCBI Taxonomy" id="159749"/>
    <lineage>
        <taxon>Eukaryota</taxon>
        <taxon>Sar</taxon>
        <taxon>Stramenopiles</taxon>
        <taxon>Ochrophyta</taxon>
        <taxon>Bacillariophyta</taxon>
        <taxon>Coscinodiscophyceae</taxon>
        <taxon>Thalassiosirophycidae</taxon>
        <taxon>Thalassiosirales</taxon>
        <taxon>Thalassiosiraceae</taxon>
        <taxon>Thalassiosira</taxon>
    </lineage>
</organism>
<dbReference type="InterPro" id="IPR036047">
    <property type="entry name" value="F-box-like_dom_sf"/>
</dbReference>
<protein>
    <recommendedName>
        <fullName evidence="2">Right handed beta helix domain-containing protein</fullName>
    </recommendedName>
</protein>
<dbReference type="Pfam" id="PF13229">
    <property type="entry name" value="Beta_helix"/>
    <property type="match status" value="1"/>
</dbReference>
<dbReference type="OrthoDB" id="45379at2759"/>
<dbReference type="AlphaFoldDB" id="K0SE83"/>
<dbReference type="Gene3D" id="2.160.20.10">
    <property type="entry name" value="Single-stranded right-handed beta-helix, Pectin lyase-like"/>
    <property type="match status" value="1"/>
</dbReference>
<dbReference type="SUPFAM" id="SSF51126">
    <property type="entry name" value="Pectin lyase-like"/>
    <property type="match status" value="1"/>
</dbReference>
<sequence>ARHKAQGWIWPRLTPFELGVPSLLATSEAAAAARAGLPARPCMGAEVESSYRYLGSLEVPRAAQSRTVPKSLDGSNGRMRSRRHEGHAGKNDGATDDAENYIGKTMVHTDETDPPAAADRRPQCSLIDDDLPRQIKSTSVDDADVIAATLTTLPSELLQGILIFCGAGDIEDSVKRCCKILGAACRRETLWKCLCQLLGKRCDRDTPAFPASGRNNSANPPSYRRCYLSSPCVPVDCASISEAIKRVERLWRHDVAMNHEVLLLPGVYEEDIVIKTEEFDRSQLTIRAAFADKGATVRLASPSSANTPCVRVAPSAEDTKVDTIVCLEGIRFEHSSAGCDIWTGNCGVMVSGPGTRVRVSNCKITSDTGRGLVVSTHATLELTNSTIVDCAATGLYVGDRGTRASVSCCNVVRNGFGSTGRAGGEPPVPNGHSGVYVESSMCWIEDTLLAGNSLTGLSVVRSGFVNISCSDILENGQAEPILVEDAHDAQNRLNGMETRGALSRADPK</sequence>
<proteinExistence type="predicted"/>
<feature type="non-terminal residue" evidence="3">
    <location>
        <position position="1"/>
    </location>
</feature>
<dbReference type="SUPFAM" id="SSF81383">
    <property type="entry name" value="F-box domain"/>
    <property type="match status" value="1"/>
</dbReference>
<comment type="caution">
    <text evidence="3">The sequence shown here is derived from an EMBL/GenBank/DDBJ whole genome shotgun (WGS) entry which is preliminary data.</text>
</comment>
<dbReference type="EMBL" id="AGNL01018354">
    <property type="protein sequence ID" value="EJK63264.1"/>
    <property type="molecule type" value="Genomic_DNA"/>
</dbReference>
<gene>
    <name evidence="3" type="ORF">THAOC_16091</name>
</gene>
<accession>K0SE83</accession>
<dbReference type="InterPro" id="IPR012334">
    <property type="entry name" value="Pectin_lyas_fold"/>
</dbReference>
<name>K0SE83_THAOC</name>
<evidence type="ECO:0000313" key="4">
    <source>
        <dbReference type="Proteomes" id="UP000266841"/>
    </source>
</evidence>
<dbReference type="InterPro" id="IPR039448">
    <property type="entry name" value="Beta_helix"/>
</dbReference>
<dbReference type="eggNOG" id="ENOG502SU0M">
    <property type="taxonomic scope" value="Eukaryota"/>
</dbReference>
<feature type="region of interest" description="Disordered" evidence="1">
    <location>
        <begin position="62"/>
        <end position="98"/>
    </location>
</feature>
<evidence type="ECO:0000259" key="2">
    <source>
        <dbReference type="Pfam" id="PF13229"/>
    </source>
</evidence>
<dbReference type="InterPro" id="IPR011050">
    <property type="entry name" value="Pectin_lyase_fold/virulence"/>
</dbReference>
<evidence type="ECO:0000256" key="1">
    <source>
        <dbReference type="SAM" id="MobiDB-lite"/>
    </source>
</evidence>
<feature type="domain" description="Right handed beta helix" evidence="2">
    <location>
        <begin position="338"/>
        <end position="410"/>
    </location>
</feature>
<keyword evidence="4" id="KW-1185">Reference proteome</keyword>
<dbReference type="Proteomes" id="UP000266841">
    <property type="component" value="Unassembled WGS sequence"/>
</dbReference>